<evidence type="ECO:0000256" key="11">
    <source>
        <dbReference type="SAM" id="Phobius"/>
    </source>
</evidence>
<dbReference type="PRINTS" id="PR00385">
    <property type="entry name" value="P450"/>
</dbReference>
<dbReference type="GO" id="GO:0020037">
    <property type="term" value="F:heme binding"/>
    <property type="evidence" value="ECO:0007669"/>
    <property type="project" value="InterPro"/>
</dbReference>
<dbReference type="GO" id="GO:0005506">
    <property type="term" value="F:iron ion binding"/>
    <property type="evidence" value="ECO:0007669"/>
    <property type="project" value="InterPro"/>
</dbReference>
<evidence type="ECO:0000256" key="4">
    <source>
        <dbReference type="ARBA" id="ARBA00022617"/>
    </source>
</evidence>
<keyword evidence="8 10" id="KW-0503">Monooxygenase</keyword>
<organism evidence="12 13">
    <name type="scientific">Dendrothele bispora (strain CBS 962.96)</name>
    <dbReference type="NCBI Taxonomy" id="1314807"/>
    <lineage>
        <taxon>Eukaryota</taxon>
        <taxon>Fungi</taxon>
        <taxon>Dikarya</taxon>
        <taxon>Basidiomycota</taxon>
        <taxon>Agaricomycotina</taxon>
        <taxon>Agaricomycetes</taxon>
        <taxon>Agaricomycetidae</taxon>
        <taxon>Agaricales</taxon>
        <taxon>Agaricales incertae sedis</taxon>
        <taxon>Dendrothele</taxon>
    </lineage>
</organism>
<dbReference type="InterPro" id="IPR036396">
    <property type="entry name" value="Cyt_P450_sf"/>
</dbReference>
<proteinExistence type="inferred from homology"/>
<dbReference type="AlphaFoldDB" id="A0A4S8LXZ4"/>
<feature type="binding site" description="axial binding residue" evidence="9">
    <location>
        <position position="446"/>
    </location>
    <ligand>
        <name>heme</name>
        <dbReference type="ChEBI" id="CHEBI:30413"/>
    </ligand>
    <ligandPart>
        <name>Fe</name>
        <dbReference type="ChEBI" id="CHEBI:18248"/>
    </ligandPart>
</feature>
<evidence type="ECO:0000256" key="1">
    <source>
        <dbReference type="ARBA" id="ARBA00001971"/>
    </source>
</evidence>
<evidence type="ECO:0000256" key="10">
    <source>
        <dbReference type="RuleBase" id="RU000461"/>
    </source>
</evidence>
<comment type="pathway">
    <text evidence="2">Secondary metabolite biosynthesis.</text>
</comment>
<dbReference type="Proteomes" id="UP000297245">
    <property type="component" value="Unassembled WGS sequence"/>
</dbReference>
<dbReference type="Pfam" id="PF00067">
    <property type="entry name" value="p450"/>
    <property type="match status" value="1"/>
</dbReference>
<dbReference type="Gene3D" id="1.10.630.10">
    <property type="entry name" value="Cytochrome P450"/>
    <property type="match status" value="1"/>
</dbReference>
<keyword evidence="5 9" id="KW-0479">Metal-binding</keyword>
<dbReference type="PANTHER" id="PTHR46300">
    <property type="entry name" value="P450, PUTATIVE (EUROFUNG)-RELATED-RELATED"/>
    <property type="match status" value="1"/>
</dbReference>
<keyword evidence="11" id="KW-0472">Membrane</keyword>
<comment type="cofactor">
    <cofactor evidence="1 9">
        <name>heme</name>
        <dbReference type="ChEBI" id="CHEBI:30413"/>
    </cofactor>
</comment>
<evidence type="ECO:0000256" key="9">
    <source>
        <dbReference type="PIRSR" id="PIRSR602401-1"/>
    </source>
</evidence>
<keyword evidence="4 9" id="KW-0349">Heme</keyword>
<dbReference type="InterPro" id="IPR017972">
    <property type="entry name" value="Cyt_P450_CS"/>
</dbReference>
<dbReference type="OrthoDB" id="2789670at2759"/>
<dbReference type="GO" id="GO:0004497">
    <property type="term" value="F:monooxygenase activity"/>
    <property type="evidence" value="ECO:0007669"/>
    <property type="project" value="UniProtKB-KW"/>
</dbReference>
<keyword evidence="13" id="KW-1185">Reference proteome</keyword>
<evidence type="ECO:0000256" key="3">
    <source>
        <dbReference type="ARBA" id="ARBA00010617"/>
    </source>
</evidence>
<evidence type="ECO:0000256" key="2">
    <source>
        <dbReference type="ARBA" id="ARBA00005179"/>
    </source>
</evidence>
<keyword evidence="6 10" id="KW-0560">Oxidoreductase</keyword>
<dbReference type="CDD" id="cd11065">
    <property type="entry name" value="CYP64-like"/>
    <property type="match status" value="1"/>
</dbReference>
<accession>A0A4S8LXZ4</accession>
<dbReference type="InterPro" id="IPR050364">
    <property type="entry name" value="Cytochrome_P450_fung"/>
</dbReference>
<dbReference type="PRINTS" id="PR00463">
    <property type="entry name" value="EP450I"/>
</dbReference>
<sequence length="522" mass="58756">MTSNPNTNIIYILLGSLSLVLLYKTTQKKKRYSPLPPGPKKLPLIGNLLDFPTSFEWETYARWGKEYNSDIIHLDVAGTSLVILNSLEASMDLLDKRSSIYSSRPRMVMVKELMGWDWVLGMMAYGDEWRAIRRLFNQEFHQTAAARFQPRELKRTHILLRRILDSPDDFLDHIRYLVGSSILEVAYGLKPRSSGDPYIDTAEVALASLAIAATPGAFLVDVIPVLKYVPEWMPGAGFQRKAKEWKTLALGMRDKPFQEATKQISEGTVPYPSFTSYSLDKLDETEDKEEQKRLIQATAATMFAGGTDTTWASISTFVLAMLANPEAQKAAQKELDAYLAPGELPTFKDEPFLPHVSAIVKEVYRWKPVTPLAIPHLNTEEDVYKGYRIPAESLVMPNVWAILYDETKYPSPQTFNPSRFLTPSGQLDPSVQDPEVAMFGFGRRICPGKYMAHSTVWVAVASMLTVFDIRKKVDEKTGEVVEPGFEYVSALGYLPKPFKASLKPRSKYAESLIRSTAQGIDD</sequence>
<evidence type="ECO:0000256" key="8">
    <source>
        <dbReference type="ARBA" id="ARBA00023033"/>
    </source>
</evidence>
<dbReference type="GO" id="GO:0016705">
    <property type="term" value="F:oxidoreductase activity, acting on paired donors, with incorporation or reduction of molecular oxygen"/>
    <property type="evidence" value="ECO:0007669"/>
    <property type="project" value="InterPro"/>
</dbReference>
<evidence type="ECO:0000313" key="12">
    <source>
        <dbReference type="EMBL" id="THU94546.1"/>
    </source>
</evidence>
<comment type="similarity">
    <text evidence="3 10">Belongs to the cytochrome P450 family.</text>
</comment>
<dbReference type="InterPro" id="IPR001128">
    <property type="entry name" value="Cyt_P450"/>
</dbReference>
<dbReference type="SUPFAM" id="SSF48264">
    <property type="entry name" value="Cytochrome P450"/>
    <property type="match status" value="1"/>
</dbReference>
<dbReference type="EMBL" id="ML179221">
    <property type="protein sequence ID" value="THU94546.1"/>
    <property type="molecule type" value="Genomic_DNA"/>
</dbReference>
<dbReference type="PANTHER" id="PTHR46300:SF7">
    <property type="entry name" value="P450, PUTATIVE (EUROFUNG)-RELATED"/>
    <property type="match status" value="1"/>
</dbReference>
<dbReference type="PROSITE" id="PS00086">
    <property type="entry name" value="CYTOCHROME_P450"/>
    <property type="match status" value="1"/>
</dbReference>
<evidence type="ECO:0000256" key="7">
    <source>
        <dbReference type="ARBA" id="ARBA00023004"/>
    </source>
</evidence>
<feature type="transmembrane region" description="Helical" evidence="11">
    <location>
        <begin position="6"/>
        <end position="23"/>
    </location>
</feature>
<reference evidence="12 13" key="1">
    <citation type="journal article" date="2019" name="Nat. Ecol. Evol.">
        <title>Megaphylogeny resolves global patterns of mushroom evolution.</title>
        <authorList>
            <person name="Varga T."/>
            <person name="Krizsan K."/>
            <person name="Foldi C."/>
            <person name="Dima B."/>
            <person name="Sanchez-Garcia M."/>
            <person name="Sanchez-Ramirez S."/>
            <person name="Szollosi G.J."/>
            <person name="Szarkandi J.G."/>
            <person name="Papp V."/>
            <person name="Albert L."/>
            <person name="Andreopoulos W."/>
            <person name="Angelini C."/>
            <person name="Antonin V."/>
            <person name="Barry K.W."/>
            <person name="Bougher N.L."/>
            <person name="Buchanan P."/>
            <person name="Buyck B."/>
            <person name="Bense V."/>
            <person name="Catcheside P."/>
            <person name="Chovatia M."/>
            <person name="Cooper J."/>
            <person name="Damon W."/>
            <person name="Desjardin D."/>
            <person name="Finy P."/>
            <person name="Geml J."/>
            <person name="Haridas S."/>
            <person name="Hughes K."/>
            <person name="Justo A."/>
            <person name="Karasinski D."/>
            <person name="Kautmanova I."/>
            <person name="Kiss B."/>
            <person name="Kocsube S."/>
            <person name="Kotiranta H."/>
            <person name="LaButti K.M."/>
            <person name="Lechner B.E."/>
            <person name="Liimatainen K."/>
            <person name="Lipzen A."/>
            <person name="Lukacs Z."/>
            <person name="Mihaltcheva S."/>
            <person name="Morgado L.N."/>
            <person name="Niskanen T."/>
            <person name="Noordeloos M.E."/>
            <person name="Ohm R.A."/>
            <person name="Ortiz-Santana B."/>
            <person name="Ovrebo C."/>
            <person name="Racz N."/>
            <person name="Riley R."/>
            <person name="Savchenko A."/>
            <person name="Shiryaev A."/>
            <person name="Soop K."/>
            <person name="Spirin V."/>
            <person name="Szebenyi C."/>
            <person name="Tomsovsky M."/>
            <person name="Tulloss R.E."/>
            <person name="Uehling J."/>
            <person name="Grigoriev I.V."/>
            <person name="Vagvolgyi C."/>
            <person name="Papp T."/>
            <person name="Martin F.M."/>
            <person name="Miettinen O."/>
            <person name="Hibbett D.S."/>
            <person name="Nagy L.G."/>
        </authorList>
    </citation>
    <scope>NUCLEOTIDE SEQUENCE [LARGE SCALE GENOMIC DNA]</scope>
    <source>
        <strain evidence="12 13">CBS 962.96</strain>
    </source>
</reference>
<keyword evidence="11" id="KW-0812">Transmembrane</keyword>
<evidence type="ECO:0000256" key="6">
    <source>
        <dbReference type="ARBA" id="ARBA00023002"/>
    </source>
</evidence>
<keyword evidence="11" id="KW-1133">Transmembrane helix</keyword>
<evidence type="ECO:0000256" key="5">
    <source>
        <dbReference type="ARBA" id="ARBA00022723"/>
    </source>
</evidence>
<dbReference type="InterPro" id="IPR002401">
    <property type="entry name" value="Cyt_P450_E_grp-I"/>
</dbReference>
<gene>
    <name evidence="12" type="ORF">K435DRAFT_756498</name>
</gene>
<name>A0A4S8LXZ4_DENBC</name>
<keyword evidence="7 9" id="KW-0408">Iron</keyword>
<evidence type="ECO:0000313" key="13">
    <source>
        <dbReference type="Proteomes" id="UP000297245"/>
    </source>
</evidence>
<protein>
    <submittedName>
        <fullName evidence="12">Cytochrome P450</fullName>
    </submittedName>
</protein>